<dbReference type="Gene3D" id="3.40.50.1820">
    <property type="entry name" value="alpha/beta hydrolase"/>
    <property type="match status" value="1"/>
</dbReference>
<evidence type="ECO:0000313" key="4">
    <source>
        <dbReference type="Proteomes" id="UP000800035"/>
    </source>
</evidence>
<proteinExistence type="predicted"/>
<evidence type="ECO:0000259" key="1">
    <source>
        <dbReference type="Pfam" id="PF12697"/>
    </source>
</evidence>
<dbReference type="EMBL" id="ML977080">
    <property type="protein sequence ID" value="KAF1948117.1"/>
    <property type="molecule type" value="Genomic_DNA"/>
</dbReference>
<name>A0A6A5TGV3_9PLEO</name>
<dbReference type="AlphaFoldDB" id="A0A6A5TGV3"/>
<dbReference type="Proteomes" id="UP000800035">
    <property type="component" value="Unassembled WGS sequence"/>
</dbReference>
<accession>A0A6A5TGV3</accession>
<sequence length="390" mass="41865">MNSLSGISSYGALNTSGISSPAFSYSAGGNAVCVSGIVNVPVVATTVEVLYKGPANNYELTEFISNFLRRDSDTFATSIGGTNTVSDTFAIYSKLCVPADPKSTKNLTSIHVLAHGGTLTHTYWDFAPGYSYVDAAAVKGYATFSYDRLGTGKSDHPDPWQVVQVPLQVELAHALVQKVRNGKIGGMAFQKVVGVGHSLGAALTQGVSRLHPDDLDAVALTGHSAFFEGSGTGFAAAAQQISNTLPDRPELKELPNGYFTLGPVLQALHFAFFYYPHFDTKIFTKEFEARHSNAIGETLTLGGIYLPTNFTKPVQILNGQQDWFYCQGNCLAGEGDVTADALALFYPDRDASKSQAITIPNMGHNINLHYGRLEAFEKILNFISEAGIKP</sequence>
<dbReference type="EMBL" id="ML977079">
    <property type="protein sequence ID" value="KAF1948127.1"/>
    <property type="molecule type" value="Genomic_DNA"/>
</dbReference>
<gene>
    <name evidence="3" type="ORF">CC80DRAFT_432299</name>
    <name evidence="2" type="ORF">CC80DRAFT_432304</name>
</gene>
<dbReference type="SUPFAM" id="SSF53474">
    <property type="entry name" value="alpha/beta-Hydrolases"/>
    <property type="match status" value="1"/>
</dbReference>
<protein>
    <submittedName>
        <fullName evidence="2">Alpha/beta-hydrolase</fullName>
    </submittedName>
</protein>
<organism evidence="2 4">
    <name type="scientific">Byssothecium circinans</name>
    <dbReference type="NCBI Taxonomy" id="147558"/>
    <lineage>
        <taxon>Eukaryota</taxon>
        <taxon>Fungi</taxon>
        <taxon>Dikarya</taxon>
        <taxon>Ascomycota</taxon>
        <taxon>Pezizomycotina</taxon>
        <taxon>Dothideomycetes</taxon>
        <taxon>Pleosporomycetidae</taxon>
        <taxon>Pleosporales</taxon>
        <taxon>Massarineae</taxon>
        <taxon>Massarinaceae</taxon>
        <taxon>Byssothecium</taxon>
    </lineage>
</organism>
<reference evidence="2" key="1">
    <citation type="journal article" date="2020" name="Stud. Mycol.">
        <title>101 Dothideomycetes genomes: a test case for predicting lifestyles and emergence of pathogens.</title>
        <authorList>
            <person name="Haridas S."/>
            <person name="Albert R."/>
            <person name="Binder M."/>
            <person name="Bloem J."/>
            <person name="Labutti K."/>
            <person name="Salamov A."/>
            <person name="Andreopoulos B."/>
            <person name="Baker S."/>
            <person name="Barry K."/>
            <person name="Bills G."/>
            <person name="Bluhm B."/>
            <person name="Cannon C."/>
            <person name="Castanera R."/>
            <person name="Culley D."/>
            <person name="Daum C."/>
            <person name="Ezra D."/>
            <person name="Gonzalez J."/>
            <person name="Henrissat B."/>
            <person name="Kuo A."/>
            <person name="Liang C."/>
            <person name="Lipzen A."/>
            <person name="Lutzoni F."/>
            <person name="Magnuson J."/>
            <person name="Mondo S."/>
            <person name="Nolan M."/>
            <person name="Ohm R."/>
            <person name="Pangilinan J."/>
            <person name="Park H.-J."/>
            <person name="Ramirez L."/>
            <person name="Alfaro M."/>
            <person name="Sun H."/>
            <person name="Tritt A."/>
            <person name="Yoshinaga Y."/>
            <person name="Zwiers L.-H."/>
            <person name="Turgeon B."/>
            <person name="Goodwin S."/>
            <person name="Spatafora J."/>
            <person name="Crous P."/>
            <person name="Grigoriev I."/>
        </authorList>
    </citation>
    <scope>NUCLEOTIDE SEQUENCE</scope>
    <source>
        <strain evidence="2">CBS 675.92</strain>
    </source>
</reference>
<dbReference type="GO" id="GO:0016787">
    <property type="term" value="F:hydrolase activity"/>
    <property type="evidence" value="ECO:0007669"/>
    <property type="project" value="UniProtKB-KW"/>
</dbReference>
<dbReference type="InterPro" id="IPR029058">
    <property type="entry name" value="AB_hydrolase_fold"/>
</dbReference>
<evidence type="ECO:0000313" key="3">
    <source>
        <dbReference type="EMBL" id="KAF1948127.1"/>
    </source>
</evidence>
<evidence type="ECO:0000313" key="2">
    <source>
        <dbReference type="EMBL" id="KAF1948117.1"/>
    </source>
</evidence>
<dbReference type="Pfam" id="PF12697">
    <property type="entry name" value="Abhydrolase_6"/>
    <property type="match status" value="1"/>
</dbReference>
<keyword evidence="4" id="KW-1185">Reference proteome</keyword>
<keyword evidence="2" id="KW-0378">Hydrolase</keyword>
<dbReference type="InterPro" id="IPR000073">
    <property type="entry name" value="AB_hydrolase_1"/>
</dbReference>
<feature type="domain" description="AB hydrolase-1" evidence="1">
    <location>
        <begin position="112"/>
        <end position="369"/>
    </location>
</feature>
<dbReference type="OrthoDB" id="190201at2759"/>